<protein>
    <submittedName>
        <fullName evidence="1">Uncharacterized protein</fullName>
    </submittedName>
</protein>
<dbReference type="AlphaFoldDB" id="W4J6I4"/>
<evidence type="ECO:0000313" key="2">
    <source>
        <dbReference type="Proteomes" id="UP000019103"/>
    </source>
</evidence>
<proteinExistence type="predicted"/>
<gene>
    <name evidence="1" type="ORF">PFUGPA_00047</name>
</gene>
<dbReference type="Proteomes" id="UP000019103">
    <property type="component" value="Unassembled WGS sequence"/>
</dbReference>
<organism evidence="1 2">
    <name type="scientific">Plasmodium falciparum (isolate Palo Alto / Uganda)</name>
    <dbReference type="NCBI Taxonomy" id="57270"/>
    <lineage>
        <taxon>Eukaryota</taxon>
        <taxon>Sar</taxon>
        <taxon>Alveolata</taxon>
        <taxon>Apicomplexa</taxon>
        <taxon>Aconoidasida</taxon>
        <taxon>Haemosporida</taxon>
        <taxon>Plasmodiidae</taxon>
        <taxon>Plasmodium</taxon>
        <taxon>Plasmodium (Laverania)</taxon>
    </lineage>
</organism>
<accession>W4J6I4</accession>
<dbReference type="EMBL" id="KI927239">
    <property type="protein sequence ID" value="ETW57903.1"/>
    <property type="molecule type" value="Genomic_DNA"/>
</dbReference>
<evidence type="ECO:0000313" key="1">
    <source>
        <dbReference type="EMBL" id="ETW57903.1"/>
    </source>
</evidence>
<reference evidence="1 2" key="2">
    <citation type="submission" date="2013-02" db="EMBL/GenBank/DDBJ databases">
        <title>The Genome Sequence of Plasmodium falciparum Palo Alto/Uganda.</title>
        <authorList>
            <consortium name="The Broad Institute Genome Sequencing Platform"/>
            <consortium name="The Broad Institute Genome Sequencing Center for Infectious Disease"/>
            <person name="Neafsey D."/>
            <person name="Cheeseman I."/>
            <person name="Volkman S."/>
            <person name="Adams J."/>
            <person name="Walker B."/>
            <person name="Young S.K."/>
            <person name="Zeng Q."/>
            <person name="Gargeya S."/>
            <person name="Fitzgerald M."/>
            <person name="Haas B."/>
            <person name="Abouelleil A."/>
            <person name="Alvarado L."/>
            <person name="Arachchi H.M."/>
            <person name="Berlin A.M."/>
            <person name="Chapman S.B."/>
            <person name="Dewar J."/>
            <person name="Goldberg J."/>
            <person name="Griggs A."/>
            <person name="Gujja S."/>
            <person name="Hansen M."/>
            <person name="Howarth C."/>
            <person name="Imamovic A."/>
            <person name="Larimer J."/>
            <person name="McCowan C."/>
            <person name="Murphy C."/>
            <person name="Neiman D."/>
            <person name="Pearson M."/>
            <person name="Priest M."/>
            <person name="Roberts A."/>
            <person name="Saif S."/>
            <person name="Shea T."/>
            <person name="Sisk P."/>
            <person name="Sykes S."/>
            <person name="Wortman J."/>
            <person name="Nusbaum C."/>
            <person name="Birren B."/>
        </authorList>
    </citation>
    <scope>NUCLEOTIDE SEQUENCE [LARGE SCALE GENOMIC DNA]</scope>
    <source>
        <strain evidence="1 2">Palo Alto/Uganda</strain>
    </source>
</reference>
<sequence>MYFIQIFYHLKKSSKVHFNIKYIHKSSKLCEENINLCVVIILRGKKI</sequence>
<reference evidence="1 2" key="1">
    <citation type="submission" date="2013-02" db="EMBL/GenBank/DDBJ databases">
        <title>The Genome Annotation of Plasmodium falciparum Palo Alto/Uganda.</title>
        <authorList>
            <consortium name="The Broad Institute Genome Sequencing Platform"/>
            <consortium name="The Broad Institute Genome Sequencing Center for Infectious Disease"/>
            <person name="Neafsey D."/>
            <person name="Hoffman S."/>
            <person name="Volkman S."/>
            <person name="Rosenthal P."/>
            <person name="Walker B."/>
            <person name="Young S.K."/>
            <person name="Zeng Q."/>
            <person name="Gargeya S."/>
            <person name="Fitzgerald M."/>
            <person name="Haas B."/>
            <person name="Abouelleil A."/>
            <person name="Allen A.W."/>
            <person name="Alvarado L."/>
            <person name="Arachchi H.M."/>
            <person name="Berlin A.M."/>
            <person name="Chapman S.B."/>
            <person name="Gainer-Dewar J."/>
            <person name="Goldberg J."/>
            <person name="Griggs A."/>
            <person name="Gujja S."/>
            <person name="Hansen M."/>
            <person name="Howarth C."/>
            <person name="Imamovic A."/>
            <person name="Ireland A."/>
            <person name="Larimer J."/>
            <person name="McCowan C."/>
            <person name="Murphy C."/>
            <person name="Pearson M."/>
            <person name="Poon T.W."/>
            <person name="Priest M."/>
            <person name="Roberts A."/>
            <person name="Saif S."/>
            <person name="Shea T."/>
            <person name="Sisk P."/>
            <person name="Sykes S."/>
            <person name="Wortman J."/>
            <person name="Nusbaum C."/>
            <person name="Birren B."/>
        </authorList>
    </citation>
    <scope>NUCLEOTIDE SEQUENCE [LARGE SCALE GENOMIC DNA]</scope>
    <source>
        <strain evidence="1 2">Palo Alto/Uganda</strain>
    </source>
</reference>
<name>W4J6I4_PLAFP</name>